<dbReference type="UniPathway" id="UPA00251">
    <property type="reaction ID" value="UER00316"/>
</dbReference>
<evidence type="ECO:0000256" key="7">
    <source>
        <dbReference type="ARBA" id="ARBA00047464"/>
    </source>
</evidence>
<dbReference type="GO" id="GO:0050661">
    <property type="term" value="F:NADP binding"/>
    <property type="evidence" value="ECO:0007669"/>
    <property type="project" value="InterPro"/>
</dbReference>
<feature type="site" description="Important for activity" evidence="9 13">
    <location>
        <position position="104"/>
    </location>
</feature>
<keyword evidence="6 9" id="KW-0627">Porphyrin biosynthesis</keyword>
<dbReference type="SUPFAM" id="SSF69742">
    <property type="entry name" value="Glutamyl tRNA-reductase catalytic, N-terminal domain"/>
    <property type="match status" value="1"/>
</dbReference>
<evidence type="ECO:0000256" key="1">
    <source>
        <dbReference type="ARBA" id="ARBA00005059"/>
    </source>
</evidence>
<dbReference type="RefSeq" id="WP_110130489.1">
    <property type="nucleotide sequence ID" value="NZ_QHJQ01000003.1"/>
</dbReference>
<evidence type="ECO:0000256" key="12">
    <source>
        <dbReference type="PIRSR" id="PIRSR000445-3"/>
    </source>
</evidence>
<comment type="subunit">
    <text evidence="9">Homodimer.</text>
</comment>
<dbReference type="EC" id="1.2.1.70" evidence="3 9"/>
<dbReference type="HAMAP" id="MF_00087">
    <property type="entry name" value="Glu_tRNA_reductase"/>
    <property type="match status" value="1"/>
</dbReference>
<keyword evidence="5 9" id="KW-0560">Oxidoreductase</keyword>
<evidence type="ECO:0000256" key="3">
    <source>
        <dbReference type="ARBA" id="ARBA00012970"/>
    </source>
</evidence>
<dbReference type="FunFam" id="3.40.50.720:FF:000031">
    <property type="entry name" value="Glutamyl-tRNA reductase"/>
    <property type="match status" value="1"/>
</dbReference>
<comment type="domain">
    <text evidence="9">Possesses an unusual extended V-shaped dimeric structure with each monomer consisting of three distinct domains arranged along a curved 'spinal' alpha-helix. The N-terminal catalytic domain specifically recognizes the glutamate moiety of the substrate. The second domain is the NADPH-binding domain, and the third C-terminal domain is responsible for dimerization.</text>
</comment>
<dbReference type="PANTHER" id="PTHR43013">
    <property type="entry name" value="GLUTAMYL-TRNA REDUCTASE"/>
    <property type="match status" value="1"/>
</dbReference>
<dbReference type="GO" id="GO:0019353">
    <property type="term" value="P:protoporphyrinogen IX biosynthetic process from glutamate"/>
    <property type="evidence" value="ECO:0007669"/>
    <property type="project" value="TreeGrafter"/>
</dbReference>
<feature type="binding site" evidence="9 11">
    <location>
        <position position="114"/>
    </location>
    <ligand>
        <name>substrate</name>
    </ligand>
</feature>
<organism evidence="16 17">
    <name type="scientific">Coraliomargarita sinensis</name>
    <dbReference type="NCBI Taxonomy" id="2174842"/>
    <lineage>
        <taxon>Bacteria</taxon>
        <taxon>Pseudomonadati</taxon>
        <taxon>Verrucomicrobiota</taxon>
        <taxon>Opitutia</taxon>
        <taxon>Puniceicoccales</taxon>
        <taxon>Coraliomargaritaceae</taxon>
        <taxon>Coraliomargarita</taxon>
    </lineage>
</organism>
<sequence length="350" mass="38870">MGDSLKSLFVLGSSHNEAPLEVRERLALSGEKLAQLQRTLLEDSAIRECLVVNTCNRLEIYGLANPGEKTEETVRNYLCQAQGVSRELLDEHSFWHTNLDVLQHALEVSAGLDSQMVGETEILGQMKEAYAQAKAAKATGTVLNRLFEKSFQAAKSARTQTGITRGQVSIGNVAVDLASRIFGNLDKSRVLLLGSGEVGEKTAQALKSRGVADISVSSRTYENAHRLAHELKGAAIDFDDFIEQLYHFDIVIGSTAAPGTLLSKEVVRTAIRSRPDQPFFLIDLAMPRDIDPKVEDLENVYLYNLDDLSKIANENLAARQSEIERARDILKGHAWNLWLQLRRRELMRGI</sequence>
<proteinExistence type="inferred from homology"/>
<dbReference type="AlphaFoldDB" id="A0A317ZGB1"/>
<feature type="binding site" evidence="9 11">
    <location>
        <begin position="119"/>
        <end position="121"/>
    </location>
    <ligand>
        <name>substrate</name>
    </ligand>
</feature>
<dbReference type="Pfam" id="PF01488">
    <property type="entry name" value="Shikimate_DH"/>
    <property type="match status" value="1"/>
</dbReference>
<gene>
    <name evidence="9" type="primary">hemA</name>
    <name evidence="16" type="ORF">DDZ13_05800</name>
</gene>
<dbReference type="EMBL" id="QHJQ01000003">
    <property type="protein sequence ID" value="PXA04684.1"/>
    <property type="molecule type" value="Genomic_DNA"/>
</dbReference>
<dbReference type="InterPro" id="IPR000343">
    <property type="entry name" value="4pyrrol_synth_GluRdtase"/>
</dbReference>
<dbReference type="CDD" id="cd05213">
    <property type="entry name" value="NAD_bind_Glutamyl_tRNA_reduct"/>
    <property type="match status" value="1"/>
</dbReference>
<evidence type="ECO:0000256" key="8">
    <source>
        <dbReference type="ARBA" id="ARBA00068659"/>
    </source>
</evidence>
<dbReference type="Pfam" id="PF05201">
    <property type="entry name" value="GlutR_N"/>
    <property type="match status" value="1"/>
</dbReference>
<evidence type="ECO:0000259" key="14">
    <source>
        <dbReference type="Pfam" id="PF01488"/>
    </source>
</evidence>
<dbReference type="InterPro" id="IPR018214">
    <property type="entry name" value="GluRdtase_CS"/>
</dbReference>
<keyword evidence="17" id="KW-1185">Reference proteome</keyword>
<protein>
    <recommendedName>
        <fullName evidence="8 9">Glutamyl-tRNA reductase</fullName>
        <shortName evidence="9">GluTR</shortName>
        <ecNumber evidence="3 9">1.2.1.70</ecNumber>
    </recommendedName>
</protein>
<evidence type="ECO:0000313" key="17">
    <source>
        <dbReference type="Proteomes" id="UP000247099"/>
    </source>
</evidence>
<evidence type="ECO:0000256" key="13">
    <source>
        <dbReference type="PIRSR" id="PIRSR000445-4"/>
    </source>
</evidence>
<dbReference type="InterPro" id="IPR015895">
    <property type="entry name" value="4pyrrol_synth_GluRdtase_N"/>
</dbReference>
<dbReference type="PROSITE" id="PS00747">
    <property type="entry name" value="GLUTR"/>
    <property type="match status" value="1"/>
</dbReference>
<accession>A0A317ZGB1</accession>
<dbReference type="Gene3D" id="3.40.50.720">
    <property type="entry name" value="NAD(P)-binding Rossmann-like Domain"/>
    <property type="match status" value="1"/>
</dbReference>
<keyword evidence="4 9" id="KW-0521">NADP</keyword>
<evidence type="ECO:0000256" key="4">
    <source>
        <dbReference type="ARBA" id="ARBA00022857"/>
    </source>
</evidence>
<evidence type="ECO:0000256" key="6">
    <source>
        <dbReference type="ARBA" id="ARBA00023244"/>
    </source>
</evidence>
<evidence type="ECO:0000256" key="10">
    <source>
        <dbReference type="PIRSR" id="PIRSR000445-1"/>
    </source>
</evidence>
<dbReference type="SUPFAM" id="SSF51735">
    <property type="entry name" value="NAD(P)-binding Rossmann-fold domains"/>
    <property type="match status" value="1"/>
</dbReference>
<dbReference type="Gene3D" id="3.30.460.30">
    <property type="entry name" value="Glutamyl-tRNA reductase, N-terminal domain"/>
    <property type="match status" value="1"/>
</dbReference>
<evidence type="ECO:0000256" key="9">
    <source>
        <dbReference type="HAMAP-Rule" id="MF_00087"/>
    </source>
</evidence>
<evidence type="ECO:0000256" key="11">
    <source>
        <dbReference type="PIRSR" id="PIRSR000445-2"/>
    </source>
</evidence>
<dbReference type="InParanoid" id="A0A317ZGB1"/>
<dbReference type="InterPro" id="IPR006151">
    <property type="entry name" value="Shikm_DH/Glu-tRNA_Rdtase"/>
</dbReference>
<evidence type="ECO:0000256" key="2">
    <source>
        <dbReference type="ARBA" id="ARBA00005916"/>
    </source>
</evidence>
<evidence type="ECO:0000259" key="15">
    <source>
        <dbReference type="Pfam" id="PF05201"/>
    </source>
</evidence>
<dbReference type="OrthoDB" id="110209at2"/>
<evidence type="ECO:0000256" key="5">
    <source>
        <dbReference type="ARBA" id="ARBA00023002"/>
    </source>
</evidence>
<dbReference type="PANTHER" id="PTHR43013:SF1">
    <property type="entry name" value="GLUTAMYL-TRNA REDUCTASE"/>
    <property type="match status" value="1"/>
</dbReference>
<feature type="active site" description="Nucleophile" evidence="9 10">
    <location>
        <position position="55"/>
    </location>
</feature>
<comment type="function">
    <text evidence="9">Catalyzes the NADPH-dependent reduction of glutamyl-tRNA(Glu) to glutamate 1-semialdehyde (GSA).</text>
</comment>
<dbReference type="InterPro" id="IPR036291">
    <property type="entry name" value="NAD(P)-bd_dom_sf"/>
</dbReference>
<comment type="caution">
    <text evidence="16">The sequence shown here is derived from an EMBL/GenBank/DDBJ whole genome shotgun (WGS) entry which is preliminary data.</text>
</comment>
<dbReference type="NCBIfam" id="TIGR01035">
    <property type="entry name" value="hemA"/>
    <property type="match status" value="1"/>
</dbReference>
<evidence type="ECO:0000313" key="16">
    <source>
        <dbReference type="EMBL" id="PXA04684.1"/>
    </source>
</evidence>
<dbReference type="Proteomes" id="UP000247099">
    <property type="component" value="Unassembled WGS sequence"/>
</dbReference>
<dbReference type="FunFam" id="3.30.460.30:FF:000001">
    <property type="entry name" value="Glutamyl-tRNA reductase"/>
    <property type="match status" value="1"/>
</dbReference>
<dbReference type="InterPro" id="IPR036343">
    <property type="entry name" value="GluRdtase_N_sf"/>
</dbReference>
<comment type="similarity">
    <text evidence="2 9">Belongs to the glutamyl-tRNA reductase family.</text>
</comment>
<feature type="binding site" evidence="9 11">
    <location>
        <begin position="54"/>
        <end position="57"/>
    </location>
    <ligand>
        <name>substrate</name>
    </ligand>
</feature>
<comment type="miscellaneous">
    <text evidence="9">During catalysis, the active site Cys acts as a nucleophile attacking the alpha-carbonyl group of tRNA-bound glutamate with the formation of a thioester intermediate between enzyme and glutamate, and the concomitant release of tRNA(Glu). The thioester intermediate is finally reduced by direct hydride transfer from NADPH, to form the product GSA.</text>
</comment>
<reference evidence="16 17" key="1">
    <citation type="submission" date="2018-05" db="EMBL/GenBank/DDBJ databases">
        <title>Coraliomargarita sinensis sp. nov., isolated from a marine solar saltern.</title>
        <authorList>
            <person name="Zhou L.Y."/>
        </authorList>
    </citation>
    <scope>NUCLEOTIDE SEQUENCE [LARGE SCALE GENOMIC DNA]</scope>
    <source>
        <strain evidence="16 17">WN38</strain>
    </source>
</reference>
<dbReference type="GO" id="GO:0008883">
    <property type="term" value="F:glutamyl-tRNA reductase activity"/>
    <property type="evidence" value="ECO:0007669"/>
    <property type="project" value="UniProtKB-UniRule"/>
</dbReference>
<name>A0A317ZGB1_9BACT</name>
<feature type="domain" description="Glutamyl-tRNA reductase N-terminal" evidence="15">
    <location>
        <begin position="11"/>
        <end position="161"/>
    </location>
</feature>
<comment type="catalytic activity">
    <reaction evidence="7 9">
        <text>(S)-4-amino-5-oxopentanoate + tRNA(Glu) + NADP(+) = L-glutamyl-tRNA(Glu) + NADPH + H(+)</text>
        <dbReference type="Rhea" id="RHEA:12344"/>
        <dbReference type="Rhea" id="RHEA-COMP:9663"/>
        <dbReference type="Rhea" id="RHEA-COMP:9680"/>
        <dbReference type="ChEBI" id="CHEBI:15378"/>
        <dbReference type="ChEBI" id="CHEBI:57501"/>
        <dbReference type="ChEBI" id="CHEBI:57783"/>
        <dbReference type="ChEBI" id="CHEBI:58349"/>
        <dbReference type="ChEBI" id="CHEBI:78442"/>
        <dbReference type="ChEBI" id="CHEBI:78520"/>
        <dbReference type="EC" id="1.2.1.70"/>
    </reaction>
</comment>
<feature type="domain" description="Quinate/shikimate 5-dehydrogenase/glutamyl-tRNA reductase" evidence="14">
    <location>
        <begin position="176"/>
        <end position="311"/>
    </location>
</feature>
<comment type="pathway">
    <text evidence="1 9">Porphyrin-containing compound metabolism; protoporphyrin-IX biosynthesis; 5-aminolevulinate from L-glutamyl-tRNA(Glu): step 1/2.</text>
</comment>
<dbReference type="FunCoup" id="A0A317ZGB1">
    <property type="interactions" value="305"/>
</dbReference>
<feature type="binding site" evidence="9 12">
    <location>
        <begin position="194"/>
        <end position="199"/>
    </location>
    <ligand>
        <name>NADP(+)</name>
        <dbReference type="ChEBI" id="CHEBI:58349"/>
    </ligand>
</feature>
<dbReference type="PIRSF" id="PIRSF000445">
    <property type="entry name" value="4pyrrol_synth_GluRdtase"/>
    <property type="match status" value="1"/>
</dbReference>
<feature type="binding site" evidence="9 11">
    <location>
        <position position="125"/>
    </location>
    <ligand>
        <name>substrate</name>
    </ligand>
</feature>